<keyword evidence="7" id="KW-0812">Transmembrane</keyword>
<reference evidence="10" key="1">
    <citation type="journal article" date="2019" name="Int. J. Syst. Evol. Microbiol.">
        <title>The Global Catalogue of Microorganisms (GCM) 10K type strain sequencing project: providing services to taxonomists for standard genome sequencing and annotation.</title>
        <authorList>
            <consortium name="The Broad Institute Genomics Platform"/>
            <consortium name="The Broad Institute Genome Sequencing Center for Infectious Disease"/>
            <person name="Wu L."/>
            <person name="Ma J."/>
        </authorList>
    </citation>
    <scope>NUCLEOTIDE SEQUENCE [LARGE SCALE GENOMIC DNA]</scope>
    <source>
        <strain evidence="10">JCM 17986</strain>
    </source>
</reference>
<protein>
    <recommendedName>
        <fullName evidence="1">non-specific serine/threonine protein kinase</fullName>
        <ecNumber evidence="1">2.7.11.1</ecNumber>
    </recommendedName>
</protein>
<dbReference type="PANTHER" id="PTHR43671:SF13">
    <property type="entry name" value="SERINE_THREONINE-PROTEIN KINASE NEK2"/>
    <property type="match status" value="1"/>
</dbReference>
<name>A0ABP9H2G2_9ACTN</name>
<dbReference type="Proteomes" id="UP001500466">
    <property type="component" value="Unassembled WGS sequence"/>
</dbReference>
<evidence type="ECO:0000256" key="6">
    <source>
        <dbReference type="SAM" id="MobiDB-lite"/>
    </source>
</evidence>
<evidence type="ECO:0000256" key="2">
    <source>
        <dbReference type="ARBA" id="ARBA00022679"/>
    </source>
</evidence>
<evidence type="ECO:0000256" key="1">
    <source>
        <dbReference type="ARBA" id="ARBA00012513"/>
    </source>
</evidence>
<dbReference type="SMART" id="SM00220">
    <property type="entry name" value="S_TKc"/>
    <property type="match status" value="1"/>
</dbReference>
<evidence type="ECO:0000256" key="7">
    <source>
        <dbReference type="SAM" id="Phobius"/>
    </source>
</evidence>
<dbReference type="PROSITE" id="PS50011">
    <property type="entry name" value="PROTEIN_KINASE_DOM"/>
    <property type="match status" value="1"/>
</dbReference>
<dbReference type="Gene3D" id="1.10.510.10">
    <property type="entry name" value="Transferase(Phosphotransferase) domain 1"/>
    <property type="match status" value="1"/>
</dbReference>
<dbReference type="SUPFAM" id="SSF56112">
    <property type="entry name" value="Protein kinase-like (PK-like)"/>
    <property type="match status" value="1"/>
</dbReference>
<comment type="caution">
    <text evidence="9">The sequence shown here is derived from an EMBL/GenBank/DDBJ whole genome shotgun (WGS) entry which is preliminary data.</text>
</comment>
<dbReference type="InterPro" id="IPR050660">
    <property type="entry name" value="NEK_Ser/Thr_kinase"/>
</dbReference>
<keyword evidence="7" id="KW-1133">Transmembrane helix</keyword>
<dbReference type="PANTHER" id="PTHR43671">
    <property type="entry name" value="SERINE/THREONINE-PROTEIN KINASE NEK"/>
    <property type="match status" value="1"/>
</dbReference>
<keyword evidence="3" id="KW-0547">Nucleotide-binding</keyword>
<keyword evidence="4" id="KW-0418">Kinase</keyword>
<sequence length="491" mass="50836">MVRVGWARVAGVGFRVQRPASGSPADPLASLPPDGYTVVRTLRSDAHGTVLLCRADDDALRAVEVLRAGAGTEASRLALHAELLAAAAAGRHPCAVPVHDVGVTADGRGFVVRDFLEGDPVAGPLPVTEVVLAGIRCALVLRAAHCRGVLHLDVRPGVLLRGGDDEVYLSGVGIARVLARTSPSAAEGRDPAYVPRELAGWELPGPAADVYLLGATLYALLDGVPDDADDVLFRALVDGRPPRPHDAPVPARLADLLRRMAAPYAADRPSLGEVHGVLCGLVPHEAAERVPRLDPEPDEPDPLLRPDPPEEPYEDEEDDPDHAARQRRRRRWIAGIAVTAAVLFAGGAYTVTQTGGGGGKSRAGTGNTPAAAVSPGAPRLLAGSQAAQFTPKDVTTAAFGGSTQVAWQPPGDSAPVAGFLVLAQDPQTGAVADRRQIPSGTSNAVFTLPKGAAACFTVTTLVRMPDGTLGLAPAPQVCPPRPSATPPTARP</sequence>
<evidence type="ECO:0000256" key="4">
    <source>
        <dbReference type="ARBA" id="ARBA00022777"/>
    </source>
</evidence>
<gene>
    <name evidence="9" type="ORF">GCM10023205_21100</name>
</gene>
<proteinExistence type="predicted"/>
<evidence type="ECO:0000313" key="10">
    <source>
        <dbReference type="Proteomes" id="UP001500466"/>
    </source>
</evidence>
<feature type="transmembrane region" description="Helical" evidence="7">
    <location>
        <begin position="332"/>
        <end position="351"/>
    </location>
</feature>
<keyword evidence="10" id="KW-1185">Reference proteome</keyword>
<evidence type="ECO:0000259" key="8">
    <source>
        <dbReference type="PROSITE" id="PS50011"/>
    </source>
</evidence>
<dbReference type="EC" id="2.7.11.1" evidence="1"/>
<keyword evidence="2" id="KW-0808">Transferase</keyword>
<keyword evidence="7" id="KW-0472">Membrane</keyword>
<dbReference type="InterPro" id="IPR011009">
    <property type="entry name" value="Kinase-like_dom_sf"/>
</dbReference>
<feature type="domain" description="Protein kinase" evidence="8">
    <location>
        <begin position="36"/>
        <end position="278"/>
    </location>
</feature>
<evidence type="ECO:0000313" key="9">
    <source>
        <dbReference type="EMBL" id="GAA4958280.1"/>
    </source>
</evidence>
<evidence type="ECO:0000256" key="5">
    <source>
        <dbReference type="ARBA" id="ARBA00022840"/>
    </source>
</evidence>
<keyword evidence="5" id="KW-0067">ATP-binding</keyword>
<dbReference type="EMBL" id="BAABHS010000006">
    <property type="protein sequence ID" value="GAA4958280.1"/>
    <property type="molecule type" value="Genomic_DNA"/>
</dbReference>
<organism evidence="9 10">
    <name type="scientific">Yinghuangia aomiensis</name>
    <dbReference type="NCBI Taxonomy" id="676205"/>
    <lineage>
        <taxon>Bacteria</taxon>
        <taxon>Bacillati</taxon>
        <taxon>Actinomycetota</taxon>
        <taxon>Actinomycetes</taxon>
        <taxon>Kitasatosporales</taxon>
        <taxon>Streptomycetaceae</taxon>
        <taxon>Yinghuangia</taxon>
    </lineage>
</organism>
<evidence type="ECO:0000256" key="3">
    <source>
        <dbReference type="ARBA" id="ARBA00022741"/>
    </source>
</evidence>
<dbReference type="InterPro" id="IPR000719">
    <property type="entry name" value="Prot_kinase_dom"/>
</dbReference>
<accession>A0ABP9H2G2</accession>
<feature type="region of interest" description="Disordered" evidence="6">
    <location>
        <begin position="288"/>
        <end position="326"/>
    </location>
</feature>
<feature type="compositionally biased region" description="Acidic residues" evidence="6">
    <location>
        <begin position="309"/>
        <end position="320"/>
    </location>
</feature>